<reference evidence="2" key="2">
    <citation type="submission" date="2020-05" db="EMBL/GenBank/DDBJ databases">
        <authorList>
            <person name="Kim H.-S."/>
            <person name="Proctor R.H."/>
            <person name="Brown D.W."/>
        </authorList>
    </citation>
    <scope>NUCLEOTIDE SEQUENCE</scope>
    <source>
        <strain evidence="2">NRRL 22465</strain>
    </source>
</reference>
<evidence type="ECO:0000313" key="3">
    <source>
        <dbReference type="Proteomes" id="UP000635477"/>
    </source>
</evidence>
<feature type="compositionally biased region" description="Basic residues" evidence="1">
    <location>
        <begin position="59"/>
        <end position="69"/>
    </location>
</feature>
<dbReference type="EMBL" id="JABEYC010000153">
    <property type="protein sequence ID" value="KAF4981740.1"/>
    <property type="molecule type" value="Genomic_DNA"/>
</dbReference>
<dbReference type="Proteomes" id="UP000635477">
    <property type="component" value="Unassembled WGS sequence"/>
</dbReference>
<name>A0A8H4XNT6_9HYPO</name>
<accession>A0A8H4XNT6</accession>
<keyword evidence="3" id="KW-1185">Reference proteome</keyword>
<reference evidence="2" key="1">
    <citation type="journal article" date="2020" name="BMC Genomics">
        <title>Correction to: Identification and distribution of gene clusters required for synthesis of sphingolipid metabolism inhibitors in diverse species of the filamentous fungus Fusarium.</title>
        <authorList>
            <person name="Kim H.S."/>
            <person name="Lohmar J.M."/>
            <person name="Busman M."/>
            <person name="Brown D.W."/>
            <person name="Naumann T.A."/>
            <person name="Divon H.H."/>
            <person name="Lysoe E."/>
            <person name="Uhlig S."/>
            <person name="Proctor R.H."/>
        </authorList>
    </citation>
    <scope>NUCLEOTIDE SEQUENCE</scope>
    <source>
        <strain evidence="2">NRRL 22465</strain>
    </source>
</reference>
<sequence>MSSTSSIQKTETNHQAEFAAWKHESEFLFSQSTIQSSVLRLAQYVNGGSRLQSDALAKKAQKPSRKTKKLAPLEASRFQPLNEDDPFNNVFMKSRTGKNKDRFD</sequence>
<organism evidence="2 3">
    <name type="scientific">Fusarium zealandicum</name>
    <dbReference type="NCBI Taxonomy" id="1053134"/>
    <lineage>
        <taxon>Eukaryota</taxon>
        <taxon>Fungi</taxon>
        <taxon>Dikarya</taxon>
        <taxon>Ascomycota</taxon>
        <taxon>Pezizomycotina</taxon>
        <taxon>Sordariomycetes</taxon>
        <taxon>Hypocreomycetidae</taxon>
        <taxon>Hypocreales</taxon>
        <taxon>Nectriaceae</taxon>
        <taxon>Fusarium</taxon>
        <taxon>Fusarium staphyleae species complex</taxon>
    </lineage>
</organism>
<protein>
    <submittedName>
        <fullName evidence="2">Uncharacterized protein</fullName>
    </submittedName>
</protein>
<gene>
    <name evidence="2" type="ORF">FZEAL_2542</name>
</gene>
<evidence type="ECO:0000313" key="2">
    <source>
        <dbReference type="EMBL" id="KAF4981740.1"/>
    </source>
</evidence>
<dbReference type="AlphaFoldDB" id="A0A8H4XNT6"/>
<feature type="region of interest" description="Disordered" evidence="1">
    <location>
        <begin position="52"/>
        <end position="104"/>
    </location>
</feature>
<comment type="caution">
    <text evidence="2">The sequence shown here is derived from an EMBL/GenBank/DDBJ whole genome shotgun (WGS) entry which is preliminary data.</text>
</comment>
<evidence type="ECO:0000256" key="1">
    <source>
        <dbReference type="SAM" id="MobiDB-lite"/>
    </source>
</evidence>
<proteinExistence type="predicted"/>